<organism evidence="1">
    <name type="scientific">viral metagenome</name>
    <dbReference type="NCBI Taxonomy" id="1070528"/>
    <lineage>
        <taxon>unclassified sequences</taxon>
        <taxon>metagenomes</taxon>
        <taxon>organismal metagenomes</taxon>
    </lineage>
</organism>
<name>A0A6H1ZR10_9ZZZZ</name>
<dbReference type="EMBL" id="MT144146">
    <property type="protein sequence ID" value="QJA49640.1"/>
    <property type="molecule type" value="Genomic_DNA"/>
</dbReference>
<gene>
    <name evidence="1" type="ORF">TM448A01416_0018</name>
    <name evidence="2" type="ORF">TM448B01493_0018</name>
</gene>
<dbReference type="EMBL" id="MT144770">
    <property type="protein sequence ID" value="QJH99132.1"/>
    <property type="molecule type" value="Genomic_DNA"/>
</dbReference>
<accession>A0A6H1ZR10</accession>
<proteinExistence type="predicted"/>
<sequence length="71" mass="8177">MWPNIIKVTKDRGHAKINIPITLARETGIDKSEYVLITKSANNKLEVKRYDSEKDIAEYIQSDIDELNRSS</sequence>
<reference evidence="1" key="1">
    <citation type="submission" date="2020-03" db="EMBL/GenBank/DDBJ databases">
        <title>The deep terrestrial virosphere.</title>
        <authorList>
            <person name="Holmfeldt K."/>
            <person name="Nilsson E."/>
            <person name="Simone D."/>
            <person name="Lopez-Fernandez M."/>
            <person name="Wu X."/>
            <person name="de Brujin I."/>
            <person name="Lundin D."/>
            <person name="Andersson A."/>
            <person name="Bertilsson S."/>
            <person name="Dopson M."/>
        </authorList>
    </citation>
    <scope>NUCLEOTIDE SEQUENCE</scope>
    <source>
        <strain evidence="1">TM448A01416</strain>
        <strain evidence="2">TM448B01493</strain>
    </source>
</reference>
<evidence type="ECO:0000313" key="2">
    <source>
        <dbReference type="EMBL" id="QJH99132.1"/>
    </source>
</evidence>
<protein>
    <submittedName>
        <fullName evidence="1">Uncharacterized protein</fullName>
    </submittedName>
</protein>
<dbReference type="AlphaFoldDB" id="A0A6H1ZR10"/>
<evidence type="ECO:0000313" key="1">
    <source>
        <dbReference type="EMBL" id="QJA49640.1"/>
    </source>
</evidence>